<feature type="signal peptide" evidence="1">
    <location>
        <begin position="1"/>
        <end position="30"/>
    </location>
</feature>
<evidence type="ECO:0000313" key="3">
    <source>
        <dbReference type="Proteomes" id="UP001320898"/>
    </source>
</evidence>
<reference evidence="2 3" key="1">
    <citation type="submission" date="2022-04" db="EMBL/GenBank/DDBJ databases">
        <authorList>
            <person name="Ye Y.-Q."/>
            <person name="Du Z.-J."/>
        </authorList>
    </citation>
    <scope>NUCLEOTIDE SEQUENCE [LARGE SCALE GENOMIC DNA]</scope>
    <source>
        <strain evidence="2 3">A6E488</strain>
    </source>
</reference>
<comment type="caution">
    <text evidence="2">The sequence shown here is derived from an EMBL/GenBank/DDBJ whole genome shotgun (WGS) entry which is preliminary data.</text>
</comment>
<keyword evidence="1" id="KW-0732">Signal</keyword>
<dbReference type="RefSeq" id="WP_261614459.1">
    <property type="nucleotide sequence ID" value="NZ_JALIDZ010000002.1"/>
</dbReference>
<protein>
    <submittedName>
        <fullName evidence="2">Uncharacterized protein</fullName>
    </submittedName>
</protein>
<evidence type="ECO:0000256" key="1">
    <source>
        <dbReference type="SAM" id="SignalP"/>
    </source>
</evidence>
<organism evidence="2 3">
    <name type="scientific">Microbaculum marinisediminis</name>
    <dbReference type="NCBI Taxonomy" id="2931392"/>
    <lineage>
        <taxon>Bacteria</taxon>
        <taxon>Pseudomonadati</taxon>
        <taxon>Pseudomonadota</taxon>
        <taxon>Alphaproteobacteria</taxon>
        <taxon>Hyphomicrobiales</taxon>
        <taxon>Tepidamorphaceae</taxon>
        <taxon>Microbaculum</taxon>
    </lineage>
</organism>
<dbReference type="AlphaFoldDB" id="A0AAW5QS10"/>
<keyword evidence="3" id="KW-1185">Reference proteome</keyword>
<accession>A0AAW5QS10</accession>
<dbReference type="InterPro" id="IPR006311">
    <property type="entry name" value="TAT_signal"/>
</dbReference>
<gene>
    <name evidence="2" type="ORF">MUB46_03315</name>
</gene>
<proteinExistence type="predicted"/>
<evidence type="ECO:0000313" key="2">
    <source>
        <dbReference type="EMBL" id="MCT8970881.1"/>
    </source>
</evidence>
<name>A0AAW5QS10_9HYPH</name>
<dbReference type="EMBL" id="JALIDZ010000002">
    <property type="protein sequence ID" value="MCT8970881.1"/>
    <property type="molecule type" value="Genomic_DNA"/>
</dbReference>
<dbReference type="PROSITE" id="PS51318">
    <property type="entry name" value="TAT"/>
    <property type="match status" value="1"/>
</dbReference>
<sequence>MSKTITRRTAVTGLAAAPAALAATQAPAFAAVDPDADLLALCRDWHGANAAFRAYQNPRWASGEDPDAEANRLSEGAWALLRRIADTPARSNAGLIAKAKVARAEVEGDRWGDGDILEQLAISVIDDAASGRAI</sequence>
<feature type="chain" id="PRO_5043487568" evidence="1">
    <location>
        <begin position="31"/>
        <end position="134"/>
    </location>
</feature>
<dbReference type="Proteomes" id="UP001320898">
    <property type="component" value="Unassembled WGS sequence"/>
</dbReference>